<protein>
    <submittedName>
        <fullName evidence="1">Uncharacterized protein</fullName>
    </submittedName>
</protein>
<dbReference type="EMBL" id="JBHUOJ010000041">
    <property type="protein sequence ID" value="MFD2835549.1"/>
    <property type="molecule type" value="Genomic_DNA"/>
</dbReference>
<gene>
    <name evidence="1" type="ORF">ACFSYS_19810</name>
</gene>
<proteinExistence type="predicted"/>
<reference evidence="2" key="1">
    <citation type="journal article" date="2019" name="Int. J. Syst. Evol. Microbiol.">
        <title>The Global Catalogue of Microorganisms (GCM) 10K type strain sequencing project: providing services to taxonomists for standard genome sequencing and annotation.</title>
        <authorList>
            <consortium name="The Broad Institute Genomics Platform"/>
            <consortium name="The Broad Institute Genome Sequencing Center for Infectious Disease"/>
            <person name="Wu L."/>
            <person name="Ma J."/>
        </authorList>
    </citation>
    <scope>NUCLEOTIDE SEQUENCE [LARGE SCALE GENOMIC DNA]</scope>
    <source>
        <strain evidence="2">KCTC 52925</strain>
    </source>
</reference>
<comment type="caution">
    <text evidence="1">The sequence shown here is derived from an EMBL/GenBank/DDBJ whole genome shotgun (WGS) entry which is preliminary data.</text>
</comment>
<evidence type="ECO:0000313" key="1">
    <source>
        <dbReference type="EMBL" id="MFD2835549.1"/>
    </source>
</evidence>
<dbReference type="Proteomes" id="UP001597438">
    <property type="component" value="Unassembled WGS sequence"/>
</dbReference>
<sequence>MGNSNLKEYKRTEFGIDQKKNSFQITTKDGKDIYKNIKLDFHFPSEFRYRNQWDIDGEELKLYFKGGTANDTNEDLIKLSNSERSETINENVESRDIPVVKKLRICFVRDQNEDGSGFLPETTGGGILVGT</sequence>
<accession>A0ABW5XB18</accession>
<keyword evidence="2" id="KW-1185">Reference proteome</keyword>
<evidence type="ECO:0000313" key="2">
    <source>
        <dbReference type="Proteomes" id="UP001597438"/>
    </source>
</evidence>
<organism evidence="1 2">
    <name type="scientific">Christiangramia antarctica</name>
    <dbReference type="NCBI Taxonomy" id="2058158"/>
    <lineage>
        <taxon>Bacteria</taxon>
        <taxon>Pseudomonadati</taxon>
        <taxon>Bacteroidota</taxon>
        <taxon>Flavobacteriia</taxon>
        <taxon>Flavobacteriales</taxon>
        <taxon>Flavobacteriaceae</taxon>
        <taxon>Christiangramia</taxon>
    </lineage>
</organism>
<name>A0ABW5XB18_9FLAO</name>
<dbReference type="RefSeq" id="WP_251742292.1">
    <property type="nucleotide sequence ID" value="NZ_JBHUOJ010000041.1"/>
</dbReference>